<evidence type="ECO:0000256" key="1">
    <source>
        <dbReference type="SAM" id="Phobius"/>
    </source>
</evidence>
<name>A0A840AGR8_9HYPH</name>
<dbReference type="InterPro" id="IPR010699">
    <property type="entry name" value="DUF1275"/>
</dbReference>
<keyword evidence="3" id="KW-1185">Reference proteome</keyword>
<dbReference type="PANTHER" id="PTHR37314:SF5">
    <property type="entry name" value="SLR0142 PROTEIN"/>
    <property type="match status" value="1"/>
</dbReference>
<keyword evidence="1" id="KW-0472">Membrane</keyword>
<organism evidence="2 3">
    <name type="scientific">Kaistia hirudinis</name>
    <dbReference type="NCBI Taxonomy" id="1293440"/>
    <lineage>
        <taxon>Bacteria</taxon>
        <taxon>Pseudomonadati</taxon>
        <taxon>Pseudomonadota</taxon>
        <taxon>Alphaproteobacteria</taxon>
        <taxon>Hyphomicrobiales</taxon>
        <taxon>Kaistiaceae</taxon>
        <taxon>Kaistia</taxon>
    </lineage>
</organism>
<feature type="transmembrane region" description="Helical" evidence="1">
    <location>
        <begin position="51"/>
        <end position="70"/>
    </location>
</feature>
<accession>A0A840AGR8</accession>
<feature type="transmembrane region" description="Helical" evidence="1">
    <location>
        <begin position="82"/>
        <end position="100"/>
    </location>
</feature>
<protein>
    <submittedName>
        <fullName evidence="2">Uncharacterized membrane protein YoaK (UPF0700 family)</fullName>
    </submittedName>
</protein>
<keyword evidence="1" id="KW-1133">Transmembrane helix</keyword>
<proteinExistence type="predicted"/>
<dbReference type="EMBL" id="JACIDS010000001">
    <property type="protein sequence ID" value="MBB3929549.1"/>
    <property type="molecule type" value="Genomic_DNA"/>
</dbReference>
<gene>
    <name evidence="2" type="ORF">GGR25_000568</name>
</gene>
<dbReference type="Proteomes" id="UP000553963">
    <property type="component" value="Unassembled WGS sequence"/>
</dbReference>
<comment type="caution">
    <text evidence="2">The sequence shown here is derived from an EMBL/GenBank/DDBJ whole genome shotgun (WGS) entry which is preliminary data.</text>
</comment>
<dbReference type="PANTHER" id="PTHR37314">
    <property type="entry name" value="SLR0142 PROTEIN"/>
    <property type="match status" value="1"/>
</dbReference>
<feature type="transmembrane region" description="Helical" evidence="1">
    <location>
        <begin position="147"/>
        <end position="167"/>
    </location>
</feature>
<dbReference type="AlphaFoldDB" id="A0A840AGR8"/>
<sequence>MTGNFVTIGAALALGSSGILTKLLALPVFCIVVIATRLVGRWMEQHKLPDLRILLWAEILLLALGAVLALRFGPFPNSDAPPAMLFGMVLVSAMAIQNAVHRTHMASDAPSTLMTGSTTQILVDLVDLLHGAAPETRPALRARALRLSRSLGAFALGCGIAAGAYVAVGNGGFVLPPLVAFLAWLATESVRRNAKPA</sequence>
<keyword evidence="1" id="KW-0812">Transmembrane</keyword>
<dbReference type="Pfam" id="PF06912">
    <property type="entry name" value="DUF1275"/>
    <property type="match status" value="1"/>
</dbReference>
<reference evidence="2 3" key="1">
    <citation type="submission" date="2020-08" db="EMBL/GenBank/DDBJ databases">
        <title>Genomic Encyclopedia of Type Strains, Phase IV (KMG-IV): sequencing the most valuable type-strain genomes for metagenomic binning, comparative biology and taxonomic classification.</title>
        <authorList>
            <person name="Goeker M."/>
        </authorList>
    </citation>
    <scope>NUCLEOTIDE SEQUENCE [LARGE SCALE GENOMIC DNA]</scope>
    <source>
        <strain evidence="2 3">DSM 25966</strain>
    </source>
</reference>
<evidence type="ECO:0000313" key="2">
    <source>
        <dbReference type="EMBL" id="MBB3929549.1"/>
    </source>
</evidence>
<feature type="transmembrane region" description="Helical" evidence="1">
    <location>
        <begin position="19"/>
        <end position="39"/>
    </location>
</feature>
<evidence type="ECO:0000313" key="3">
    <source>
        <dbReference type="Proteomes" id="UP000553963"/>
    </source>
</evidence>